<evidence type="ECO:0000313" key="1">
    <source>
        <dbReference type="EMBL" id="KZL68630.1"/>
    </source>
</evidence>
<sequence>LLRAVVELDSLVDRLSLGSRLGRRGRLLRVNRHGIAVLAIGQLLQYRLGTHALDDPLGNGDVCGLRHEAGLIEALPFGAGAGTELHQARQHLLVLRLLRFHVRRAFGEGSLPLLRILLLDLRCRLLQPGSREALQVLDVLVEGSDVARGYRIGVENPLHEDGLMVLVELPSLAGRLPVSEVLKGGLDVGGGLLRRRLGRLLRALALLPVRFGGGGVLDVVGKGDRLLLPQGRGCIARRVVRAGPFEGGAERRGSLLIETFPFGGGGGGGRGGVGGVDDGAAGVPVVVLLPVGLRSLGRSRAANLCAGCGLLELEAQSFPGRDFLGGGHDGQRAHPLLGFSELLFSEFLWRGGRRGACFLGRCCFFGQEFVVCTFGQSRGAESAELGRFDAFHV</sequence>
<proteinExistence type="predicted"/>
<evidence type="ECO:0000313" key="2">
    <source>
        <dbReference type="Proteomes" id="UP000076584"/>
    </source>
</evidence>
<accession>A0A166R1I5</accession>
<comment type="caution">
    <text evidence="1">The sequence shown here is derived from an EMBL/GenBank/DDBJ whole genome shotgun (WGS) entry which is preliminary data.</text>
</comment>
<dbReference type="EMBL" id="LFIW01002504">
    <property type="protein sequence ID" value="KZL68630.1"/>
    <property type="molecule type" value="Genomic_DNA"/>
</dbReference>
<reference evidence="1 2" key="1">
    <citation type="submission" date="2015-06" db="EMBL/GenBank/DDBJ databases">
        <title>Survival trade-offs in plant roots during colonization by closely related pathogenic and mutualistic fungi.</title>
        <authorList>
            <person name="Hacquard S."/>
            <person name="Kracher B."/>
            <person name="Hiruma K."/>
            <person name="Weinman A."/>
            <person name="Muench P."/>
            <person name="Garrido Oter R."/>
            <person name="Ver Loren van Themaat E."/>
            <person name="Dallerey J.-F."/>
            <person name="Damm U."/>
            <person name="Henrissat B."/>
            <person name="Lespinet O."/>
            <person name="Thon M."/>
            <person name="Kemen E."/>
            <person name="McHardy A.C."/>
            <person name="Schulze-Lefert P."/>
            <person name="O'Connell R.J."/>
        </authorList>
    </citation>
    <scope>NUCLEOTIDE SEQUENCE [LARGE SCALE GENOMIC DNA]</scope>
    <source>
        <strain evidence="1 2">MAFF 238704</strain>
    </source>
</reference>
<dbReference type="Proteomes" id="UP000076584">
    <property type="component" value="Unassembled WGS sequence"/>
</dbReference>
<keyword evidence="2" id="KW-1185">Reference proteome</keyword>
<feature type="non-terminal residue" evidence="1">
    <location>
        <position position="1"/>
    </location>
</feature>
<organism evidence="1 2">
    <name type="scientific">Colletotrichum incanum</name>
    <name type="common">Soybean anthracnose fungus</name>
    <dbReference type="NCBI Taxonomy" id="1573173"/>
    <lineage>
        <taxon>Eukaryota</taxon>
        <taxon>Fungi</taxon>
        <taxon>Dikarya</taxon>
        <taxon>Ascomycota</taxon>
        <taxon>Pezizomycotina</taxon>
        <taxon>Sordariomycetes</taxon>
        <taxon>Hypocreomycetidae</taxon>
        <taxon>Glomerellales</taxon>
        <taxon>Glomerellaceae</taxon>
        <taxon>Colletotrichum</taxon>
        <taxon>Colletotrichum spaethianum species complex</taxon>
    </lineage>
</organism>
<gene>
    <name evidence="1" type="ORF">CI238_00058</name>
</gene>
<dbReference type="AlphaFoldDB" id="A0A166R1I5"/>
<protein>
    <submittedName>
        <fullName evidence="1">Uncharacterized protein</fullName>
    </submittedName>
</protein>
<name>A0A166R1I5_COLIC</name>